<proteinExistence type="inferred from homology"/>
<dbReference type="Pfam" id="PF17866">
    <property type="entry name" value="AAA_lid_6"/>
    <property type="match status" value="1"/>
</dbReference>
<dbReference type="FunFam" id="3.40.50.300:FF:000216">
    <property type="entry name" value="Type VII secretion ATPase EccA"/>
    <property type="match status" value="1"/>
</dbReference>
<evidence type="ECO:0000313" key="6">
    <source>
        <dbReference type="Proteomes" id="UP000552709"/>
    </source>
</evidence>
<reference evidence="5 6" key="1">
    <citation type="submission" date="2020-08" db="EMBL/GenBank/DDBJ databases">
        <title>Genomic Encyclopedia of Type Strains, Phase IV (KMG-IV): sequencing the most valuable type-strain genomes for metagenomic binning, comparative biology and taxonomic classification.</title>
        <authorList>
            <person name="Goeker M."/>
        </authorList>
    </citation>
    <scope>NUCLEOTIDE SEQUENCE [LARGE SCALE GENOMIC DNA]</scope>
    <source>
        <strain evidence="5 6">DSM 27939</strain>
    </source>
</reference>
<dbReference type="InterPro" id="IPR041627">
    <property type="entry name" value="AAA_lid_6"/>
</dbReference>
<evidence type="ECO:0000256" key="3">
    <source>
        <dbReference type="ARBA" id="ARBA00022840"/>
    </source>
</evidence>
<dbReference type="Proteomes" id="UP000552709">
    <property type="component" value="Unassembled WGS sequence"/>
</dbReference>
<dbReference type="PANTHER" id="PTHR43392:SF2">
    <property type="entry name" value="AAA-TYPE ATPASE FAMILY PROTEIN _ ANKYRIN REPEAT FAMILY PROTEIN"/>
    <property type="match status" value="1"/>
</dbReference>
<evidence type="ECO:0000256" key="1">
    <source>
        <dbReference type="ARBA" id="ARBA00010378"/>
    </source>
</evidence>
<dbReference type="Gene3D" id="1.10.8.60">
    <property type="match status" value="1"/>
</dbReference>
<keyword evidence="2" id="KW-0547">Nucleotide-binding</keyword>
<dbReference type="Pfam" id="PF00004">
    <property type="entry name" value="AAA"/>
    <property type="match status" value="1"/>
</dbReference>
<evidence type="ECO:0000313" key="5">
    <source>
        <dbReference type="EMBL" id="MBB5365759.1"/>
    </source>
</evidence>
<dbReference type="PANTHER" id="PTHR43392">
    <property type="entry name" value="AAA-TYPE ATPASE FAMILY PROTEIN / ANKYRIN REPEAT FAMILY PROTEIN"/>
    <property type="match status" value="1"/>
</dbReference>
<dbReference type="InterPro" id="IPR027417">
    <property type="entry name" value="P-loop_NTPase"/>
</dbReference>
<dbReference type="Gene3D" id="3.40.50.300">
    <property type="entry name" value="P-loop containing nucleotide triphosphate hydrolases"/>
    <property type="match status" value="1"/>
</dbReference>
<evidence type="ECO:0000256" key="2">
    <source>
        <dbReference type="ARBA" id="ARBA00022741"/>
    </source>
</evidence>
<evidence type="ECO:0000259" key="4">
    <source>
        <dbReference type="SMART" id="SM00382"/>
    </source>
</evidence>
<protein>
    <submittedName>
        <fullName evidence="5">SpoVK/Ycf46/Vps4 family AAA+-type ATPase</fullName>
    </submittedName>
</protein>
<dbReference type="GO" id="GO:0016887">
    <property type="term" value="F:ATP hydrolysis activity"/>
    <property type="evidence" value="ECO:0007669"/>
    <property type="project" value="InterPro"/>
</dbReference>
<comment type="caution">
    <text evidence="5">The sequence shown here is derived from an EMBL/GenBank/DDBJ whole genome shotgun (WGS) entry which is preliminary data.</text>
</comment>
<dbReference type="CDD" id="cd00009">
    <property type="entry name" value="AAA"/>
    <property type="match status" value="1"/>
</dbReference>
<dbReference type="InterPro" id="IPR029024">
    <property type="entry name" value="TerB-like"/>
</dbReference>
<keyword evidence="3" id="KW-0067">ATP-binding</keyword>
<dbReference type="SUPFAM" id="SSF158682">
    <property type="entry name" value="TerB-like"/>
    <property type="match status" value="1"/>
</dbReference>
<feature type="domain" description="AAA+ ATPase" evidence="4">
    <location>
        <begin position="231"/>
        <end position="369"/>
    </location>
</feature>
<name>A0A7W8NFS7_9DEIO</name>
<organism evidence="5 6">
    <name type="scientific">Deinococcus humi</name>
    <dbReference type="NCBI Taxonomy" id="662880"/>
    <lineage>
        <taxon>Bacteria</taxon>
        <taxon>Thermotogati</taxon>
        <taxon>Deinococcota</taxon>
        <taxon>Deinococci</taxon>
        <taxon>Deinococcales</taxon>
        <taxon>Deinococcaceae</taxon>
        <taxon>Deinococcus</taxon>
    </lineage>
</organism>
<dbReference type="RefSeq" id="WP_184137521.1">
    <property type="nucleotide sequence ID" value="NZ_JACHFL010000021.1"/>
</dbReference>
<dbReference type="AlphaFoldDB" id="A0A7W8NFS7"/>
<sequence length="468" mass="52993">MNPLIERAQQTSRRIEAYLQEIEDADVWTLREQERTLPSESYIYILSLMGHLIYSDGLVHRQELELAKQYFSSNAEKTIEERLRVLSSRNHSKSTALPNFLKAAVYFDAVKNTRYTDAIIGLIEKFGNIVIAVDGNKLEVEVRVLSEIISNLIDLAVECREVTRQALKKGTSKEIERVKKQEEKEPSLDDLLTELRSMVGLQRVKQEVVAATNLVRVRQLREEMGLPAMPLSLHMVFTGNPGTGKTTVARLLAQIYREIGLLEEGHLVEVDRSGLIADYLGQTAGKVQAAVQSARGGILFIDEAYALKTDARDSYGQEAINTLLKAMEDHRDDLIIIVAGYTAPINEFLETNPGLRSRFNRFVHFDDYDGEELLNIFTYLCDKHGYSSTQIAKHQLKNHFSTLYESRGENFGNARDVRNVFETILKHQAERVVAIHKPTADDLSFIDLADIAWLFERPNAELVKAGRA</sequence>
<gene>
    <name evidence="5" type="ORF">HNQ08_004885</name>
</gene>
<dbReference type="InterPro" id="IPR000641">
    <property type="entry name" value="CbxX/CfxQ"/>
</dbReference>
<dbReference type="InterPro" id="IPR003959">
    <property type="entry name" value="ATPase_AAA_core"/>
</dbReference>
<comment type="similarity">
    <text evidence="1">Belongs to the CbxX/CfxQ family.</text>
</comment>
<accession>A0A7W8NFS7</accession>
<dbReference type="InterPro" id="IPR003593">
    <property type="entry name" value="AAA+_ATPase"/>
</dbReference>
<dbReference type="EMBL" id="JACHFL010000021">
    <property type="protein sequence ID" value="MBB5365759.1"/>
    <property type="molecule type" value="Genomic_DNA"/>
</dbReference>
<dbReference type="InterPro" id="IPR050773">
    <property type="entry name" value="CbxX/CfxQ_RuBisCO_ESX"/>
</dbReference>
<keyword evidence="6" id="KW-1185">Reference proteome</keyword>
<dbReference type="SUPFAM" id="SSF52540">
    <property type="entry name" value="P-loop containing nucleoside triphosphate hydrolases"/>
    <property type="match status" value="1"/>
</dbReference>
<dbReference type="GO" id="GO:0005524">
    <property type="term" value="F:ATP binding"/>
    <property type="evidence" value="ECO:0007669"/>
    <property type="project" value="UniProtKB-KW"/>
</dbReference>
<dbReference type="SMART" id="SM00382">
    <property type="entry name" value="AAA"/>
    <property type="match status" value="1"/>
</dbReference>
<dbReference type="PRINTS" id="PR00819">
    <property type="entry name" value="CBXCFQXSUPER"/>
</dbReference>